<dbReference type="PROSITE" id="PS50014">
    <property type="entry name" value="BROMODOMAIN_2"/>
    <property type="match status" value="1"/>
</dbReference>
<dbReference type="InterPro" id="IPR036427">
    <property type="entry name" value="Bromodomain-like_sf"/>
</dbReference>
<dbReference type="Proteomes" id="UP000751190">
    <property type="component" value="Unassembled WGS sequence"/>
</dbReference>
<dbReference type="PROSITE" id="PS51525">
    <property type="entry name" value="NET"/>
    <property type="match status" value="1"/>
</dbReference>
<dbReference type="EMBL" id="JAGTXO010000012">
    <property type="protein sequence ID" value="KAG8464738.1"/>
    <property type="molecule type" value="Genomic_DNA"/>
</dbReference>
<protein>
    <submittedName>
        <fullName evidence="8">Uncharacterized protein</fullName>
    </submittedName>
</protein>
<dbReference type="SMART" id="SM00297">
    <property type="entry name" value="BROMO"/>
    <property type="match status" value="1"/>
</dbReference>
<evidence type="ECO:0000256" key="5">
    <source>
        <dbReference type="SAM" id="MobiDB-lite"/>
    </source>
</evidence>
<keyword evidence="9" id="KW-1185">Reference proteome</keyword>
<dbReference type="PROSITE" id="PS00633">
    <property type="entry name" value="BROMODOMAIN_1"/>
    <property type="match status" value="1"/>
</dbReference>
<dbReference type="InterPro" id="IPR038336">
    <property type="entry name" value="NET_sf"/>
</dbReference>
<feature type="compositionally biased region" description="Low complexity" evidence="5">
    <location>
        <begin position="370"/>
        <end position="383"/>
    </location>
</feature>
<dbReference type="PANTHER" id="PTHR45926">
    <property type="entry name" value="OSJNBA0053K19.4 PROTEIN"/>
    <property type="match status" value="1"/>
</dbReference>
<proteinExistence type="predicted"/>
<feature type="compositionally biased region" description="Low complexity" evidence="5">
    <location>
        <begin position="569"/>
        <end position="579"/>
    </location>
</feature>
<dbReference type="Gene3D" id="1.20.1270.220">
    <property type="match status" value="1"/>
</dbReference>
<evidence type="ECO:0000313" key="9">
    <source>
        <dbReference type="Proteomes" id="UP000751190"/>
    </source>
</evidence>
<accession>A0A8J6CEM6</accession>
<dbReference type="CDD" id="cd04369">
    <property type="entry name" value="Bromodomain"/>
    <property type="match status" value="1"/>
</dbReference>
<dbReference type="Gene3D" id="1.20.920.10">
    <property type="entry name" value="Bromodomain-like"/>
    <property type="match status" value="1"/>
</dbReference>
<feature type="compositionally biased region" description="Low complexity" evidence="5">
    <location>
        <begin position="86"/>
        <end position="106"/>
    </location>
</feature>
<feature type="compositionally biased region" description="Low complexity" evidence="5">
    <location>
        <begin position="687"/>
        <end position="703"/>
    </location>
</feature>
<feature type="region of interest" description="Disordered" evidence="5">
    <location>
        <begin position="84"/>
        <end position="149"/>
    </location>
</feature>
<evidence type="ECO:0000256" key="3">
    <source>
        <dbReference type="ARBA" id="ARBA00023163"/>
    </source>
</evidence>
<name>A0A8J6CEM6_DIALT</name>
<feature type="domain" description="Bromo" evidence="6">
    <location>
        <begin position="166"/>
        <end position="236"/>
    </location>
</feature>
<dbReference type="AlphaFoldDB" id="A0A8J6CEM6"/>
<evidence type="ECO:0000259" key="6">
    <source>
        <dbReference type="PROSITE" id="PS50014"/>
    </source>
</evidence>
<evidence type="ECO:0000256" key="4">
    <source>
        <dbReference type="PROSITE-ProRule" id="PRU00035"/>
    </source>
</evidence>
<comment type="caution">
    <text evidence="8">The sequence shown here is derived from an EMBL/GenBank/DDBJ whole genome shotgun (WGS) entry which is preliminary data.</text>
</comment>
<feature type="compositionally biased region" description="Gly residues" evidence="5">
    <location>
        <begin position="384"/>
        <end position="397"/>
    </location>
</feature>
<feature type="compositionally biased region" description="Low complexity" evidence="5">
    <location>
        <begin position="640"/>
        <end position="679"/>
    </location>
</feature>
<dbReference type="InterPro" id="IPR027353">
    <property type="entry name" value="NET_dom"/>
</dbReference>
<evidence type="ECO:0000313" key="8">
    <source>
        <dbReference type="EMBL" id="KAG8464738.1"/>
    </source>
</evidence>
<feature type="compositionally biased region" description="Low complexity" evidence="5">
    <location>
        <begin position="547"/>
        <end position="559"/>
    </location>
</feature>
<dbReference type="PRINTS" id="PR00503">
    <property type="entry name" value="BROMODOMAIN"/>
</dbReference>
<feature type="compositionally biased region" description="Polar residues" evidence="5">
    <location>
        <begin position="748"/>
        <end position="758"/>
    </location>
</feature>
<evidence type="ECO:0000256" key="2">
    <source>
        <dbReference type="ARBA" id="ARBA00023117"/>
    </source>
</evidence>
<keyword evidence="1" id="KW-0805">Transcription regulation</keyword>
<dbReference type="OrthoDB" id="332390at2759"/>
<organism evidence="8 9">
    <name type="scientific">Diacronema lutheri</name>
    <name type="common">Unicellular marine alga</name>
    <name type="synonym">Monochrysis lutheri</name>
    <dbReference type="NCBI Taxonomy" id="2081491"/>
    <lineage>
        <taxon>Eukaryota</taxon>
        <taxon>Haptista</taxon>
        <taxon>Haptophyta</taxon>
        <taxon>Pavlovophyceae</taxon>
        <taxon>Pavlovales</taxon>
        <taxon>Pavlovaceae</taxon>
        <taxon>Diacronema</taxon>
    </lineage>
</organism>
<dbReference type="SUPFAM" id="SSF47370">
    <property type="entry name" value="Bromodomain"/>
    <property type="match status" value="1"/>
</dbReference>
<feature type="compositionally biased region" description="Basic and acidic residues" evidence="5">
    <location>
        <begin position="704"/>
        <end position="730"/>
    </location>
</feature>
<feature type="compositionally biased region" description="Gly residues" evidence="5">
    <location>
        <begin position="616"/>
        <end position="631"/>
    </location>
</feature>
<dbReference type="Pfam" id="PF00439">
    <property type="entry name" value="Bromodomain"/>
    <property type="match status" value="1"/>
</dbReference>
<sequence length="758" mass="77617">MSTVDAPAAGEGRLLGEALLSQRQAEDLNLKLAEGADDSGGLILIPSSDPRGIPAGVVTRKIAIGNPPPALSASVAGRGAALMSMGGAPRQPAATAPAAGRAAPGAFKPTNAQPSRKRQDDDTSTSRAASAGAPPKRPKTSGAKARESGLGAFEQRECAAILETLLLNPKSYYFREPVDRAQLPDYFLVVDTPMDLGTVKRRLEGGEYERLDDFEEDVRQVWINCRMYNREGTDAFKKGEDLSALFERKASALRAKLEARAAAGGGGGGGGSGQRRASSKGGVLDQMQQMQQMMMAAAAMNPMLAMMMNPVMQQQMQQAGGGTMAGALADNPMLAQMQQMQQMMAAGGMGGMMGGMGACMGMLPGMAAGGAQQPAAADTNGSGAAHGGKGARAGAGRGPNEEMSYAIKATLSQQIGKLKGGQMSKVIDIMKRDPGFAAHAAGGADGEALKLDLDALQDGTLWKLNDYVTAAKGVNARKKVAPISKSEQLGMARAKSDAHKHKVAQLHGGVPFGSQPFVQPVLPRPQVLAAGPRSASQGGSRKAPGFSMPAPSMPSKSASIGGQPKGGADDSSSESSDGGRPVAAPTSLGARPKLGASGGLPAALGRPAVPRPAGASSGGTGGGLLGKGGSGINPAWANFARPAAPAAGAGSSRIWEQAAAARQSALALKEQASQGQAAAQREREAAAARQLEAATLERQQQEAAQRDEERKAREQRDAARAAARAEREKLAGALAPEPASNGGYNFDDFNNQPGQLVE</sequence>
<feature type="region of interest" description="Disordered" evidence="5">
    <location>
        <begin position="529"/>
        <end position="758"/>
    </location>
</feature>
<feature type="region of interest" description="Disordered" evidence="5">
    <location>
        <begin position="370"/>
        <end position="399"/>
    </location>
</feature>
<gene>
    <name evidence="8" type="ORF">KFE25_010106</name>
</gene>
<evidence type="ECO:0000259" key="7">
    <source>
        <dbReference type="PROSITE" id="PS51525"/>
    </source>
</evidence>
<dbReference type="InterPro" id="IPR001487">
    <property type="entry name" value="Bromodomain"/>
</dbReference>
<feature type="region of interest" description="Disordered" evidence="5">
    <location>
        <begin position="261"/>
        <end position="282"/>
    </location>
</feature>
<feature type="compositionally biased region" description="Low complexity" evidence="5">
    <location>
        <begin position="599"/>
        <end position="615"/>
    </location>
</feature>
<keyword evidence="2 4" id="KW-0103">Bromodomain</keyword>
<keyword evidence="3" id="KW-0804">Transcription</keyword>
<reference evidence="8" key="1">
    <citation type="submission" date="2021-05" db="EMBL/GenBank/DDBJ databases">
        <title>The genome of the haptophyte Pavlova lutheri (Diacronema luteri, Pavlovales) - a model for lipid biosynthesis in eukaryotic algae.</title>
        <authorList>
            <person name="Hulatt C.J."/>
            <person name="Posewitz M.C."/>
        </authorList>
    </citation>
    <scope>NUCLEOTIDE SEQUENCE</scope>
    <source>
        <strain evidence="8">NIVA-4/92</strain>
    </source>
</reference>
<dbReference type="InterPro" id="IPR018359">
    <property type="entry name" value="Bromodomain_CS"/>
</dbReference>
<evidence type="ECO:0000256" key="1">
    <source>
        <dbReference type="ARBA" id="ARBA00023015"/>
    </source>
</evidence>
<dbReference type="Pfam" id="PF17035">
    <property type="entry name" value="BET"/>
    <property type="match status" value="1"/>
</dbReference>
<feature type="compositionally biased region" description="Gly residues" evidence="5">
    <location>
        <begin position="263"/>
        <end position="273"/>
    </location>
</feature>
<feature type="domain" description="NET" evidence="7">
    <location>
        <begin position="393"/>
        <end position="479"/>
    </location>
</feature>